<dbReference type="EMBL" id="JBEUSY010000433">
    <property type="protein sequence ID" value="KAL1233607.1"/>
    <property type="molecule type" value="Genomic_DNA"/>
</dbReference>
<gene>
    <name evidence="1" type="ORF">TSPI_07164</name>
</gene>
<keyword evidence="2" id="KW-1185">Reference proteome</keyword>
<sequence length="71" mass="8394">MTIFTTSFGRLCTTAQYELQQHNENFHQHLHCFGSCFIDYTKITISISLLLSLNIREIFITIDNRVTRIQR</sequence>
<evidence type="ECO:0000313" key="2">
    <source>
        <dbReference type="Proteomes" id="UP001558632"/>
    </source>
</evidence>
<organism evidence="1 2">
    <name type="scientific">Trichinella spiralis</name>
    <name type="common">Trichina worm</name>
    <dbReference type="NCBI Taxonomy" id="6334"/>
    <lineage>
        <taxon>Eukaryota</taxon>
        <taxon>Metazoa</taxon>
        <taxon>Ecdysozoa</taxon>
        <taxon>Nematoda</taxon>
        <taxon>Enoplea</taxon>
        <taxon>Dorylaimia</taxon>
        <taxon>Trichinellida</taxon>
        <taxon>Trichinellidae</taxon>
        <taxon>Trichinella</taxon>
    </lineage>
</organism>
<name>A0ABR3KDF2_TRISP</name>
<dbReference type="Proteomes" id="UP001558632">
    <property type="component" value="Unassembled WGS sequence"/>
</dbReference>
<protein>
    <submittedName>
        <fullName evidence="1">Trace amine-associated receptor</fullName>
    </submittedName>
</protein>
<evidence type="ECO:0000313" key="1">
    <source>
        <dbReference type="EMBL" id="KAL1233607.1"/>
    </source>
</evidence>
<reference evidence="1 2" key="1">
    <citation type="submission" date="2024-07" db="EMBL/GenBank/DDBJ databases">
        <title>Enhanced genomic and transcriptomic resources for Trichinella pseudospiralis and T. spiralis underpin the discovery of pronounced molecular differences between stages and species.</title>
        <authorList>
            <person name="Pasi K.K."/>
            <person name="La Rosa G."/>
            <person name="Gomez-Morales M.A."/>
            <person name="Tosini F."/>
            <person name="Sumanam S."/>
            <person name="Young N.D."/>
            <person name="Chang B.C."/>
            <person name="Robin G.B."/>
        </authorList>
    </citation>
    <scope>NUCLEOTIDE SEQUENCE [LARGE SCALE GENOMIC DNA]</scope>
    <source>
        <strain evidence="1">ISS534</strain>
    </source>
</reference>
<comment type="caution">
    <text evidence="1">The sequence shown here is derived from an EMBL/GenBank/DDBJ whole genome shotgun (WGS) entry which is preliminary data.</text>
</comment>
<accession>A0ABR3KDF2</accession>
<keyword evidence="1" id="KW-0675">Receptor</keyword>
<proteinExistence type="predicted"/>